<dbReference type="InterPro" id="IPR043519">
    <property type="entry name" value="NT_sf"/>
</dbReference>
<evidence type="ECO:0000313" key="1">
    <source>
        <dbReference type="EMBL" id="SSA36476.1"/>
    </source>
</evidence>
<proteinExistence type="predicted"/>
<sequence>MADEEREALHDALRMAAVALTEADIPFALCGSYAAWVRGAPEPEHDADFVIKEEHIDQARAAIGAAGLDVHEPAENWLFKAYHKGQLVDVLYRMSGEPVHDELFERADVLEVLAVRMPVLSATDVISSKLRVLGEHYCDFGRLLPFTRALREQIDWQRVRDEVSYSPYARAFLQLVEDLQIIEPATVSGGTAVSPAGRGG</sequence>
<reference evidence="1 2" key="1">
    <citation type="submission" date="2016-10" db="EMBL/GenBank/DDBJ databases">
        <authorList>
            <person name="Cai Z."/>
        </authorList>
    </citation>
    <scope>NUCLEOTIDE SEQUENCE [LARGE SCALE GENOMIC DNA]</scope>
    <source>
        <strain evidence="1 2">CGMCC 1.10826</strain>
    </source>
</reference>
<protein>
    <recommendedName>
        <fullName evidence="3">Nucleotidyltransferase</fullName>
    </recommendedName>
</protein>
<dbReference type="EMBL" id="UETB01000001">
    <property type="protein sequence ID" value="SSA36476.1"/>
    <property type="molecule type" value="Genomic_DNA"/>
</dbReference>
<dbReference type="RefSeq" id="WP_110850673.1">
    <property type="nucleotide sequence ID" value="NZ_QKLZ01000001.1"/>
</dbReference>
<dbReference type="AlphaFoldDB" id="A0A2Y8ZY43"/>
<dbReference type="Proteomes" id="UP000250222">
    <property type="component" value="Unassembled WGS sequence"/>
</dbReference>
<evidence type="ECO:0000313" key="2">
    <source>
        <dbReference type="Proteomes" id="UP000250222"/>
    </source>
</evidence>
<dbReference type="Gene3D" id="3.30.460.40">
    <property type="match status" value="1"/>
</dbReference>
<dbReference type="SUPFAM" id="SSF81301">
    <property type="entry name" value="Nucleotidyltransferase"/>
    <property type="match status" value="1"/>
</dbReference>
<organism evidence="1 2">
    <name type="scientific">Georgenia satyanarayanai</name>
    <dbReference type="NCBI Taxonomy" id="860221"/>
    <lineage>
        <taxon>Bacteria</taxon>
        <taxon>Bacillati</taxon>
        <taxon>Actinomycetota</taxon>
        <taxon>Actinomycetes</taxon>
        <taxon>Micrococcales</taxon>
        <taxon>Bogoriellaceae</taxon>
        <taxon>Georgenia</taxon>
    </lineage>
</organism>
<name>A0A2Y8ZY43_9MICO</name>
<evidence type="ECO:0008006" key="3">
    <source>
        <dbReference type="Google" id="ProtNLM"/>
    </source>
</evidence>
<gene>
    <name evidence="1" type="ORF">SAMN05216184_101135</name>
</gene>
<dbReference type="OrthoDB" id="3394845at2"/>
<accession>A0A2Y8ZY43</accession>
<keyword evidence="2" id="KW-1185">Reference proteome</keyword>